<dbReference type="EMBL" id="CZPT02001126">
    <property type="protein sequence ID" value="SCU69000.1"/>
    <property type="molecule type" value="Genomic_DNA"/>
</dbReference>
<proteinExistence type="predicted"/>
<comment type="caution">
    <text evidence="1">The sequence shown here is derived from an EMBL/GenBank/DDBJ whole genome shotgun (WGS) entry which is preliminary data.</text>
</comment>
<dbReference type="SUPFAM" id="SSF58087">
    <property type="entry name" value="Variant surface glycoprotein (N-terminal domain)"/>
    <property type="match status" value="1"/>
</dbReference>
<evidence type="ECO:0000313" key="1">
    <source>
        <dbReference type="EMBL" id="SCU69000.1"/>
    </source>
</evidence>
<dbReference type="Gene3D" id="1.10.470.10">
    <property type="entry name" value="Variant Surface Glycoprotein, subunit A, domain 2"/>
    <property type="match status" value="1"/>
</dbReference>
<evidence type="ECO:0000313" key="2">
    <source>
        <dbReference type="Proteomes" id="UP000195570"/>
    </source>
</evidence>
<dbReference type="AlphaFoldDB" id="A0A1G4I9X4"/>
<accession>A0A1G4I9X4</accession>
<organism evidence="1 2">
    <name type="scientific">Trypanosoma equiperdum</name>
    <dbReference type="NCBI Taxonomy" id="5694"/>
    <lineage>
        <taxon>Eukaryota</taxon>
        <taxon>Discoba</taxon>
        <taxon>Euglenozoa</taxon>
        <taxon>Kinetoplastea</taxon>
        <taxon>Metakinetoplastina</taxon>
        <taxon>Trypanosomatida</taxon>
        <taxon>Trypanosomatidae</taxon>
        <taxon>Trypanosoma</taxon>
    </lineage>
</organism>
<dbReference type="GeneID" id="92382130"/>
<reference evidence="1" key="1">
    <citation type="submission" date="2016-09" db="EMBL/GenBank/DDBJ databases">
        <authorList>
            <person name="Hebert L."/>
            <person name="Moumen B."/>
        </authorList>
    </citation>
    <scope>NUCLEOTIDE SEQUENCE [LARGE SCALE GENOMIC DNA]</scope>
    <source>
        <strain evidence="1">OVI</strain>
    </source>
</reference>
<dbReference type="Proteomes" id="UP000195570">
    <property type="component" value="Unassembled WGS sequence"/>
</dbReference>
<gene>
    <name evidence="1" type="ORF">TEOVI_000819600</name>
</gene>
<name>A0A1G4I9X4_TRYEQ</name>
<dbReference type="RefSeq" id="XP_067080054.1">
    <property type="nucleotide sequence ID" value="XM_067223953.1"/>
</dbReference>
<sequence length="169" mass="18246">MTAISDNTGVENTGNLCVFTEHGATHASWTNSGQNTKLLYSLLDFSTAAQVKRTTRQTISETKGPTANILVTAFHDAKAIKADYVGKTERTAEELLQDALSSPALKTTLEAVLQYPPLSLSKAAATSKAESIKQSTLKADKATATRLWKEIKDTKVVDVTKTDSKQTEL</sequence>
<protein>
    <submittedName>
        <fullName evidence="1">Trypanosome variant surface glycoprotein (A-type), putative</fullName>
    </submittedName>
</protein>
<keyword evidence="2" id="KW-1185">Reference proteome</keyword>
<dbReference type="VEuPathDB" id="TriTrypDB:TEOVI_000819600"/>